<dbReference type="VEuPathDB" id="FungiDB:CHGG_03483"/>
<protein>
    <submittedName>
        <fullName evidence="1">Uncharacterized protein</fullName>
    </submittedName>
</protein>
<dbReference type="Proteomes" id="UP000001056">
    <property type="component" value="Unassembled WGS sequence"/>
</dbReference>
<reference evidence="2" key="1">
    <citation type="journal article" date="2015" name="Genome Announc.">
        <title>Draft genome sequence of the cellulolytic fungus Chaetomium globosum.</title>
        <authorList>
            <person name="Cuomo C.A."/>
            <person name="Untereiner W.A."/>
            <person name="Ma L.-J."/>
            <person name="Grabherr M."/>
            <person name="Birren B.W."/>
        </authorList>
    </citation>
    <scope>NUCLEOTIDE SEQUENCE [LARGE SCALE GENOMIC DNA]</scope>
    <source>
        <strain evidence="2">ATCC 6205 / CBS 148.51 / DSM 1962 / NBRC 6347 / NRRL 1970</strain>
    </source>
</reference>
<organism evidence="1 2">
    <name type="scientific">Chaetomium globosum (strain ATCC 6205 / CBS 148.51 / DSM 1962 / NBRC 6347 / NRRL 1970)</name>
    <name type="common">Soil fungus</name>
    <dbReference type="NCBI Taxonomy" id="306901"/>
    <lineage>
        <taxon>Eukaryota</taxon>
        <taxon>Fungi</taxon>
        <taxon>Dikarya</taxon>
        <taxon>Ascomycota</taxon>
        <taxon>Pezizomycotina</taxon>
        <taxon>Sordariomycetes</taxon>
        <taxon>Sordariomycetidae</taxon>
        <taxon>Sordariales</taxon>
        <taxon>Chaetomiaceae</taxon>
        <taxon>Chaetomium</taxon>
    </lineage>
</organism>
<name>Q2H8H1_CHAGB</name>
<dbReference type="GeneID" id="4389278"/>
<dbReference type="RefSeq" id="XP_001229999.1">
    <property type="nucleotide sequence ID" value="XM_001229998.1"/>
</dbReference>
<dbReference type="HOGENOM" id="CLU_3384696_0_0_1"/>
<dbReference type="InParanoid" id="Q2H8H1"/>
<dbReference type="EMBL" id="CH408030">
    <property type="protein sequence ID" value="EAQ91548.1"/>
    <property type="molecule type" value="Genomic_DNA"/>
</dbReference>
<accession>Q2H8H1</accession>
<evidence type="ECO:0000313" key="2">
    <source>
        <dbReference type="Proteomes" id="UP000001056"/>
    </source>
</evidence>
<evidence type="ECO:0000313" key="1">
    <source>
        <dbReference type="EMBL" id="EAQ91548.1"/>
    </source>
</evidence>
<proteinExistence type="predicted"/>
<sequence length="33" mass="3570">MTVHTRNPALLLFNLLAQKKTNPMTATPTTGST</sequence>
<dbReference type="AlphaFoldDB" id="Q2H8H1"/>
<keyword evidence="2" id="KW-1185">Reference proteome</keyword>
<gene>
    <name evidence="1" type="ORF">CHGG_03483</name>
</gene>